<evidence type="ECO:0000313" key="3">
    <source>
        <dbReference type="Proteomes" id="UP000199494"/>
    </source>
</evidence>
<keyword evidence="3" id="KW-1185">Reference proteome</keyword>
<evidence type="ECO:0000256" key="1">
    <source>
        <dbReference type="SAM" id="MobiDB-lite"/>
    </source>
</evidence>
<gene>
    <name evidence="2" type="ORF">SAMN05421630_113118</name>
</gene>
<evidence type="ECO:0000313" key="2">
    <source>
        <dbReference type="EMBL" id="SDD85071.1"/>
    </source>
</evidence>
<protein>
    <submittedName>
        <fullName evidence="2">Uncharacterized protein</fullName>
    </submittedName>
</protein>
<dbReference type="KEGG" id="pmad:BAY61_20780"/>
<reference evidence="2 3" key="1">
    <citation type="submission" date="2016-10" db="EMBL/GenBank/DDBJ databases">
        <authorList>
            <person name="de Groot N.N."/>
        </authorList>
    </citation>
    <scope>NUCLEOTIDE SEQUENCE [LARGE SCALE GENOMIC DNA]</scope>
    <source>
        <strain evidence="2 3">CGMCC 4.5506</strain>
    </source>
</reference>
<proteinExistence type="predicted"/>
<dbReference type="Proteomes" id="UP000199494">
    <property type="component" value="Unassembled WGS sequence"/>
</dbReference>
<dbReference type="EMBL" id="FMZE01000013">
    <property type="protein sequence ID" value="SDD85071.1"/>
    <property type="molecule type" value="Genomic_DNA"/>
</dbReference>
<feature type="region of interest" description="Disordered" evidence="1">
    <location>
        <begin position="860"/>
        <end position="879"/>
    </location>
</feature>
<dbReference type="RefSeq" id="WP_091810070.1">
    <property type="nucleotide sequence ID" value="NZ_CP016353.1"/>
</dbReference>
<dbReference type="OrthoDB" id="3667561at2"/>
<dbReference type="STRING" id="530584.SAMN05421630_113118"/>
<feature type="region of interest" description="Disordered" evidence="1">
    <location>
        <begin position="610"/>
        <end position="640"/>
    </location>
</feature>
<feature type="compositionally biased region" description="Low complexity" evidence="1">
    <location>
        <begin position="625"/>
        <end position="639"/>
    </location>
</feature>
<organism evidence="2 3">
    <name type="scientific">Prauserella marina</name>
    <dbReference type="NCBI Taxonomy" id="530584"/>
    <lineage>
        <taxon>Bacteria</taxon>
        <taxon>Bacillati</taxon>
        <taxon>Actinomycetota</taxon>
        <taxon>Actinomycetes</taxon>
        <taxon>Pseudonocardiales</taxon>
        <taxon>Pseudonocardiaceae</taxon>
        <taxon>Prauserella</taxon>
    </lineage>
</organism>
<name>A0A222VT46_9PSEU</name>
<dbReference type="Gene3D" id="3.90.176.10">
    <property type="entry name" value="Toxin ADP-ribosyltransferase, Chain A, domain 1"/>
    <property type="match status" value="1"/>
</dbReference>
<accession>A0A222VT46</accession>
<dbReference type="AlphaFoldDB" id="A0A222VT46"/>
<sequence length="879" mass="90004">MDESITVERVRHALVVGRLDADGAAVLLAANLPGKRDRTFVVVGESALGAMIRLDPWVLADIADKAGGDLCVVAPGFGAMGPDGTLPPARLLADRLGVEVTAPEGTPVALADGSVFVHGRSAGWVCYRPGGQRTRVGARMPAPWWQDGLPVPSGDVTAVPVGLWVRRPGAEERPHDPLTRRIPDPDRMYVVLGAPGEEPPEASAVVAVLRSLPEENRDRAVLAWYGTGGTGHEVAEALGAPVRVAHGVPGDGGLVRTDEHGTARWRPFAVESVYRPGRAPVLDRWIAPPGLAMAGPGSYRLTEGWRVDVVPRGLVVRPESMNLDLSATFLEDAGPHVDVMFAAEGPVRAEVVSAFDRLSRALPAGTRKVLRILPVNARAEDALASIEESGRVIPVAEQDQPLFAVASGAPAGPSGALVVTADGRIVPAAPILVPPSDGAVRAPGPPGAPMVGTDSADSAVGVGGAVERGVQAGHVSVIPAVAAAAVAPSVVPKPPLVPLPGPAAPSPAVLGLVSPRPAVPLAPPAPPVPVRARFGQGAGPALAARQGPPPVAAAAVASGVTTALREPAAARTAPAVNVTVGASPAPAAAPRHTADPAEPVAVEATTDVEPAAEISTESDMDGLADTDTATAAGKGSDGTVSAVSLSDSLAGLLPDRPAPKVAVAEPIEVPENARSTVEQRRAMRGRLGSRYDVATRAVAQLLSERPGLRFGSGDRSALLAELAVVRVFAAEPDGDYDADFYTCLADGLRRLPTARTVVVRGIPESTDVRPETVVRLPAPVVAAPLTAGGAGPAEALIWTTTARRLDGLREEGGAEVVLSGHTRLRVLAVETKPVRRVLLAEDGSASEAALTRLRAAAEQRGVPAEPVSGGRWFGPLPAA</sequence>